<feature type="region of interest" description="Disordered" evidence="11">
    <location>
        <begin position="452"/>
        <end position="477"/>
    </location>
</feature>
<dbReference type="PANTHER" id="PTHR43045">
    <property type="entry name" value="SHIKIMATE TRANSPORTER"/>
    <property type="match status" value="1"/>
</dbReference>
<accession>A0A494UTT8</accession>
<evidence type="ECO:0000256" key="6">
    <source>
        <dbReference type="ARBA" id="ARBA00022847"/>
    </source>
</evidence>
<name>A0A494UTT8_9ACTN</name>
<keyword evidence="3" id="KW-0813">Transport</keyword>
<evidence type="ECO:0000256" key="8">
    <source>
        <dbReference type="ARBA" id="ARBA00023136"/>
    </source>
</evidence>
<evidence type="ECO:0000313" key="14">
    <source>
        <dbReference type="EMBL" id="AYL34109.1"/>
    </source>
</evidence>
<feature type="transmembrane region" description="Helical" evidence="12">
    <location>
        <begin position="423"/>
        <end position="443"/>
    </location>
</feature>
<feature type="transmembrane region" description="Helical" evidence="12">
    <location>
        <begin position="52"/>
        <end position="71"/>
    </location>
</feature>
<keyword evidence="4" id="KW-1003">Cell membrane</keyword>
<feature type="transmembrane region" description="Helical" evidence="12">
    <location>
        <begin position="300"/>
        <end position="319"/>
    </location>
</feature>
<dbReference type="AlphaFoldDB" id="A0A494UTT8"/>
<reference evidence="14 15" key="1">
    <citation type="submission" date="2017-09" db="EMBL/GenBank/DDBJ databases">
        <authorList>
            <person name="Zhang H."/>
            <person name="Hu S."/>
            <person name="Xu J."/>
            <person name="He Z."/>
        </authorList>
    </citation>
    <scope>NUCLEOTIDE SEQUENCE [LARGE SCALE GENOMIC DNA]</scope>
    <source>
        <strain evidence="14 15">TXX3120</strain>
    </source>
</reference>
<gene>
    <name evidence="14" type="ORF">CNQ36_00885</name>
</gene>
<evidence type="ECO:0000256" key="9">
    <source>
        <dbReference type="ARBA" id="ARBA00037295"/>
    </source>
</evidence>
<feature type="transmembrane region" description="Helical" evidence="12">
    <location>
        <begin position="177"/>
        <end position="200"/>
    </location>
</feature>
<feature type="transmembrane region" description="Helical" evidence="12">
    <location>
        <begin position="396"/>
        <end position="417"/>
    </location>
</feature>
<feature type="transmembrane region" description="Helical" evidence="12">
    <location>
        <begin position="113"/>
        <end position="131"/>
    </location>
</feature>
<evidence type="ECO:0000256" key="2">
    <source>
        <dbReference type="ARBA" id="ARBA00008240"/>
    </source>
</evidence>
<feature type="transmembrane region" description="Helical" evidence="12">
    <location>
        <begin position="356"/>
        <end position="375"/>
    </location>
</feature>
<evidence type="ECO:0000256" key="12">
    <source>
        <dbReference type="SAM" id="Phobius"/>
    </source>
</evidence>
<feature type="transmembrane region" description="Helical" evidence="12">
    <location>
        <begin position="77"/>
        <end position="101"/>
    </location>
</feature>
<dbReference type="InterPro" id="IPR036259">
    <property type="entry name" value="MFS_trans_sf"/>
</dbReference>
<keyword evidence="7 12" id="KW-1133">Transmembrane helix</keyword>
<proteinExistence type="inferred from homology"/>
<evidence type="ECO:0000259" key="13">
    <source>
        <dbReference type="PROSITE" id="PS50850"/>
    </source>
</evidence>
<dbReference type="PROSITE" id="PS50850">
    <property type="entry name" value="MFS"/>
    <property type="match status" value="1"/>
</dbReference>
<feature type="transmembrane region" description="Helical" evidence="12">
    <location>
        <begin position="331"/>
        <end position="350"/>
    </location>
</feature>
<keyword evidence="8 12" id="KW-0472">Membrane</keyword>
<evidence type="ECO:0000256" key="3">
    <source>
        <dbReference type="ARBA" id="ARBA00022448"/>
    </source>
</evidence>
<organism evidence="14 15">
    <name type="scientific">Streptomyces fungicidicus</name>
    <dbReference type="NCBI Taxonomy" id="68203"/>
    <lineage>
        <taxon>Bacteria</taxon>
        <taxon>Bacillati</taxon>
        <taxon>Actinomycetota</taxon>
        <taxon>Actinomycetes</taxon>
        <taxon>Kitasatosporales</taxon>
        <taxon>Streptomycetaceae</taxon>
        <taxon>Streptomyces</taxon>
    </lineage>
</organism>
<sequence>MSHIVTRATPPGVASSADHPVLEDIVASSSDSPQVSIVRVAGASLIGTAIEFFDFFIFGTASALVFGELFFPDLDPLIGTLAAFATFGVAFVARPLGALIFGHFGDRVSRKRMLITSLMMMGLSTVAVGLLPTHAQVGILAPILLVVCRFIQGLALGGEWSGAVLMAVEHAPKNKRAFYGSWPQVGVPLGLVLATGMFWIVQQLPAAQLESWGWRVPFLVSAVLVALGLYIRLKIEDSPAFEAVKEKGQQERFPAGVVMRKAGGRVVIGALAMAAANIPFYMATVFALTYGASDGVSRNVVLAAVCLASLVQMATIPLTARFCDTYGRRPVLMVGCVATAVMAFPFFWLVDTHHPVAIIAAMLLALPICHALTYAPISAFLPELFPTQLRYSGSGIAYTLGGLLFSAPVPFISAALFDSFGAAWPLSLYIVVGGVLTFVAVAVSRESRDDEIAWSDDPAERSTDGSAAGPERISAAL</sequence>
<dbReference type="GO" id="GO:0015293">
    <property type="term" value="F:symporter activity"/>
    <property type="evidence" value="ECO:0007669"/>
    <property type="project" value="UniProtKB-KW"/>
</dbReference>
<comment type="function">
    <text evidence="9">May be a proton symporter involved in the uptake of osmolytes such as proline and glycine betaine.</text>
</comment>
<evidence type="ECO:0000256" key="1">
    <source>
        <dbReference type="ARBA" id="ARBA00004651"/>
    </source>
</evidence>
<dbReference type="Gene3D" id="1.20.1250.20">
    <property type="entry name" value="MFS general substrate transporter like domains"/>
    <property type="match status" value="1"/>
</dbReference>
<dbReference type="Pfam" id="PF07690">
    <property type="entry name" value="MFS_1"/>
    <property type="match status" value="1"/>
</dbReference>
<keyword evidence="6" id="KW-0769">Symport</keyword>
<dbReference type="PANTHER" id="PTHR43045:SF1">
    <property type="entry name" value="SHIKIMATE TRANSPORTER"/>
    <property type="match status" value="1"/>
</dbReference>
<evidence type="ECO:0000256" key="10">
    <source>
        <dbReference type="ARBA" id="ARBA00039918"/>
    </source>
</evidence>
<dbReference type="FunFam" id="1.20.1250.20:FF:000001">
    <property type="entry name" value="Dicarboxylate MFS transporter"/>
    <property type="match status" value="1"/>
</dbReference>
<dbReference type="InterPro" id="IPR011701">
    <property type="entry name" value="MFS"/>
</dbReference>
<dbReference type="InterPro" id="IPR020846">
    <property type="entry name" value="MFS_dom"/>
</dbReference>
<dbReference type="GO" id="GO:0005886">
    <property type="term" value="C:plasma membrane"/>
    <property type="evidence" value="ECO:0007669"/>
    <property type="project" value="UniProtKB-SubCell"/>
</dbReference>
<evidence type="ECO:0000256" key="7">
    <source>
        <dbReference type="ARBA" id="ARBA00022989"/>
    </source>
</evidence>
<evidence type="ECO:0000313" key="15">
    <source>
        <dbReference type="Proteomes" id="UP000282170"/>
    </source>
</evidence>
<feature type="transmembrane region" description="Helical" evidence="12">
    <location>
        <begin position="212"/>
        <end position="231"/>
    </location>
</feature>
<dbReference type="SUPFAM" id="SSF103473">
    <property type="entry name" value="MFS general substrate transporter"/>
    <property type="match status" value="1"/>
</dbReference>
<keyword evidence="15" id="KW-1185">Reference proteome</keyword>
<evidence type="ECO:0000256" key="5">
    <source>
        <dbReference type="ARBA" id="ARBA00022692"/>
    </source>
</evidence>
<feature type="transmembrane region" description="Helical" evidence="12">
    <location>
        <begin position="137"/>
        <end position="156"/>
    </location>
</feature>
<feature type="domain" description="Major facilitator superfamily (MFS) profile" evidence="13">
    <location>
        <begin position="40"/>
        <end position="445"/>
    </location>
</feature>
<feature type="transmembrane region" description="Helical" evidence="12">
    <location>
        <begin position="266"/>
        <end position="288"/>
    </location>
</feature>
<dbReference type="CDD" id="cd17369">
    <property type="entry name" value="MFS_ShiA_like"/>
    <property type="match status" value="1"/>
</dbReference>
<evidence type="ECO:0000256" key="11">
    <source>
        <dbReference type="SAM" id="MobiDB-lite"/>
    </source>
</evidence>
<dbReference type="EMBL" id="CP023407">
    <property type="protein sequence ID" value="AYL34109.1"/>
    <property type="molecule type" value="Genomic_DNA"/>
</dbReference>
<dbReference type="Proteomes" id="UP000282170">
    <property type="component" value="Chromosome"/>
</dbReference>
<comment type="similarity">
    <text evidence="2">Belongs to the major facilitator superfamily. Metabolite:H+ Symporter (MHS) family (TC 2.A.1.6) family.</text>
</comment>
<protein>
    <recommendedName>
        <fullName evidence="10">Putative proline/betaine transporter</fullName>
    </recommendedName>
</protein>
<evidence type="ECO:0000256" key="4">
    <source>
        <dbReference type="ARBA" id="ARBA00022475"/>
    </source>
</evidence>
<keyword evidence="5 12" id="KW-0812">Transmembrane</keyword>
<dbReference type="KEGG" id="sfug:CNQ36_00885"/>
<comment type="subcellular location">
    <subcellularLocation>
        <location evidence="1">Cell membrane</location>
        <topology evidence="1">Multi-pass membrane protein</topology>
    </subcellularLocation>
</comment>